<name>A0A1F5EIP7_9BACT</name>
<organism evidence="7 8">
    <name type="scientific">Candidatus Campbellbacteria bacterium RIFOXYC2_FULL_35_25</name>
    <dbReference type="NCBI Taxonomy" id="1797582"/>
    <lineage>
        <taxon>Bacteria</taxon>
        <taxon>Candidatus Campbelliibacteriota</taxon>
    </lineage>
</organism>
<accession>A0A1F5EIP7</accession>
<comment type="subcellular location">
    <subcellularLocation>
        <location evidence="5">Cytoplasm</location>
    </subcellularLocation>
</comment>
<dbReference type="GO" id="GO:0000967">
    <property type="term" value="P:rRNA 5'-end processing"/>
    <property type="evidence" value="ECO:0007669"/>
    <property type="project" value="UniProtKB-UniRule"/>
</dbReference>
<evidence type="ECO:0000256" key="5">
    <source>
        <dbReference type="HAMAP-Rule" id="MF_00651"/>
    </source>
</evidence>
<feature type="domain" description="YqgF/RNase H-like" evidence="6">
    <location>
        <begin position="1"/>
        <end position="99"/>
    </location>
</feature>
<proteinExistence type="inferred from homology"/>
<comment type="caution">
    <text evidence="7">The sequence shown here is derived from an EMBL/GenBank/DDBJ whole genome shotgun (WGS) entry which is preliminary data.</text>
</comment>
<dbReference type="STRING" id="1797582.A2442_00895"/>
<dbReference type="HAMAP" id="MF_00651">
    <property type="entry name" value="Nuclease_YqgF"/>
    <property type="match status" value="1"/>
</dbReference>
<evidence type="ECO:0000313" key="7">
    <source>
        <dbReference type="EMBL" id="OGD67309.1"/>
    </source>
</evidence>
<sequence length="145" mass="16210">MKYLGIDYGLKNVGIAISDEGGKMAFPKVVLDNDENLFSKIKQICEEEKVGGIVIGESLNFKGELNPIMKQIISFKEKLEKETTLPTYFQKELFTSAEAERTQGQNLRNIRKGERKEKTVSLKKNDASAAALILRSYLDATMGDS</sequence>
<comment type="similarity">
    <text evidence="5">Belongs to the YqgF HJR family.</text>
</comment>
<gene>
    <name evidence="7" type="ORF">A2442_00895</name>
</gene>
<evidence type="ECO:0000313" key="8">
    <source>
        <dbReference type="Proteomes" id="UP000179003"/>
    </source>
</evidence>
<dbReference type="Gene3D" id="3.30.420.140">
    <property type="entry name" value="YqgF/RNase H-like domain"/>
    <property type="match status" value="1"/>
</dbReference>
<dbReference type="InterPro" id="IPR006641">
    <property type="entry name" value="YqgF/RNaseH-like_dom"/>
</dbReference>
<dbReference type="SUPFAM" id="SSF53098">
    <property type="entry name" value="Ribonuclease H-like"/>
    <property type="match status" value="1"/>
</dbReference>
<dbReference type="InterPro" id="IPR012337">
    <property type="entry name" value="RNaseH-like_sf"/>
</dbReference>
<dbReference type="GO" id="GO:0005737">
    <property type="term" value="C:cytoplasm"/>
    <property type="evidence" value="ECO:0007669"/>
    <property type="project" value="UniProtKB-SubCell"/>
</dbReference>
<keyword evidence="4 5" id="KW-0378">Hydrolase</keyword>
<dbReference type="InterPro" id="IPR005227">
    <property type="entry name" value="YqgF"/>
</dbReference>
<evidence type="ECO:0000256" key="4">
    <source>
        <dbReference type="ARBA" id="ARBA00022801"/>
    </source>
</evidence>
<dbReference type="GO" id="GO:0004518">
    <property type="term" value="F:nuclease activity"/>
    <property type="evidence" value="ECO:0007669"/>
    <property type="project" value="UniProtKB-KW"/>
</dbReference>
<dbReference type="EC" id="3.1.-.-" evidence="5"/>
<dbReference type="NCBIfam" id="TIGR00250">
    <property type="entry name" value="RNAse_H_YqgF"/>
    <property type="match status" value="1"/>
</dbReference>
<dbReference type="GO" id="GO:0016788">
    <property type="term" value="F:hydrolase activity, acting on ester bonds"/>
    <property type="evidence" value="ECO:0007669"/>
    <property type="project" value="UniProtKB-UniRule"/>
</dbReference>
<evidence type="ECO:0000256" key="3">
    <source>
        <dbReference type="ARBA" id="ARBA00022722"/>
    </source>
</evidence>
<dbReference type="PANTHER" id="PTHR33317">
    <property type="entry name" value="POLYNUCLEOTIDYL TRANSFERASE, RIBONUCLEASE H-LIKE SUPERFAMILY PROTEIN"/>
    <property type="match status" value="1"/>
</dbReference>
<keyword evidence="2 5" id="KW-0690">Ribosome biogenesis</keyword>
<dbReference type="PANTHER" id="PTHR33317:SF4">
    <property type="entry name" value="POLYNUCLEOTIDYL TRANSFERASE, RIBONUCLEASE H-LIKE SUPERFAMILY PROTEIN"/>
    <property type="match status" value="1"/>
</dbReference>
<dbReference type="CDD" id="cd16964">
    <property type="entry name" value="YqgF"/>
    <property type="match status" value="1"/>
</dbReference>
<dbReference type="SMART" id="SM00732">
    <property type="entry name" value="YqgFc"/>
    <property type="match status" value="1"/>
</dbReference>
<evidence type="ECO:0000256" key="2">
    <source>
        <dbReference type="ARBA" id="ARBA00022517"/>
    </source>
</evidence>
<dbReference type="Pfam" id="PF03652">
    <property type="entry name" value="RuvX"/>
    <property type="match status" value="1"/>
</dbReference>
<dbReference type="InterPro" id="IPR037027">
    <property type="entry name" value="YqgF/RNaseH-like_dom_sf"/>
</dbReference>
<reference evidence="7 8" key="1">
    <citation type="journal article" date="2016" name="Nat. Commun.">
        <title>Thousands of microbial genomes shed light on interconnected biogeochemical processes in an aquifer system.</title>
        <authorList>
            <person name="Anantharaman K."/>
            <person name="Brown C.T."/>
            <person name="Hug L.A."/>
            <person name="Sharon I."/>
            <person name="Castelle C.J."/>
            <person name="Probst A.J."/>
            <person name="Thomas B.C."/>
            <person name="Singh A."/>
            <person name="Wilkins M.J."/>
            <person name="Karaoz U."/>
            <person name="Brodie E.L."/>
            <person name="Williams K.H."/>
            <person name="Hubbard S.S."/>
            <person name="Banfield J.F."/>
        </authorList>
    </citation>
    <scope>NUCLEOTIDE SEQUENCE [LARGE SCALE GENOMIC DNA]</scope>
</reference>
<evidence type="ECO:0000256" key="1">
    <source>
        <dbReference type="ARBA" id="ARBA00022490"/>
    </source>
</evidence>
<dbReference type="Proteomes" id="UP000179003">
    <property type="component" value="Unassembled WGS sequence"/>
</dbReference>
<keyword evidence="1 5" id="KW-0963">Cytoplasm</keyword>
<evidence type="ECO:0000259" key="6">
    <source>
        <dbReference type="SMART" id="SM00732"/>
    </source>
</evidence>
<dbReference type="AlphaFoldDB" id="A0A1F5EIP7"/>
<comment type="function">
    <text evidence="5">Could be a nuclease involved in processing of the 5'-end of pre-16S rRNA.</text>
</comment>
<dbReference type="EMBL" id="MFAE01000006">
    <property type="protein sequence ID" value="OGD67309.1"/>
    <property type="molecule type" value="Genomic_DNA"/>
</dbReference>
<keyword evidence="3 5" id="KW-0540">Nuclease</keyword>
<protein>
    <recommendedName>
        <fullName evidence="5">Putative pre-16S rRNA nuclease</fullName>
        <ecNumber evidence="5">3.1.-.-</ecNumber>
    </recommendedName>
</protein>